<keyword evidence="3" id="KW-1185">Reference proteome</keyword>
<keyword evidence="1" id="KW-1133">Transmembrane helix</keyword>
<feature type="transmembrane region" description="Helical" evidence="1">
    <location>
        <begin position="219"/>
        <end position="238"/>
    </location>
</feature>
<organism evidence="2 3">
    <name type="scientific">Alkalimonas mucilaginosa</name>
    <dbReference type="NCBI Taxonomy" id="3057676"/>
    <lineage>
        <taxon>Bacteria</taxon>
        <taxon>Pseudomonadati</taxon>
        <taxon>Pseudomonadota</taxon>
        <taxon>Gammaproteobacteria</taxon>
        <taxon>Alkalimonas</taxon>
    </lineage>
</organism>
<comment type="caution">
    <text evidence="2">The sequence shown here is derived from an EMBL/GenBank/DDBJ whole genome shotgun (WGS) entry which is preliminary data.</text>
</comment>
<accession>A0ABU7JKS8</accession>
<sequence>MQATSLAASGNLAPSTSTAPSTSFMRLGGIATIGMALCYVSMFVIFFGLVSAPAGLDTLGRIEFLQQGRLLFAISYSLGYLLFGILLAISLQALQQAIPNKQAALAGLADRFGWIWVTLMMATGMTYLIGLDRLIQLANTDPIQAEALFHSFRLITSALGGGIELVGGLWVLLLSIAGLKQQWLPKALHLLGLLIGTMGILTVLHTVPYLKDAFGLLQIIWFSWLGIVLVCTTKVGVIRESSSD</sequence>
<evidence type="ECO:0000256" key="1">
    <source>
        <dbReference type="SAM" id="Phobius"/>
    </source>
</evidence>
<evidence type="ECO:0000313" key="2">
    <source>
        <dbReference type="EMBL" id="MEE2025953.1"/>
    </source>
</evidence>
<dbReference type="RefSeq" id="WP_330089262.1">
    <property type="nucleotide sequence ID" value="NZ_JAUGZK010000019.1"/>
</dbReference>
<dbReference type="EMBL" id="JAUGZK010000019">
    <property type="protein sequence ID" value="MEE2025953.1"/>
    <property type="molecule type" value="Genomic_DNA"/>
</dbReference>
<keyword evidence="1" id="KW-0812">Transmembrane</keyword>
<protein>
    <recommendedName>
        <fullName evidence="4">DUF4386 domain-containing protein</fullName>
    </recommendedName>
</protein>
<feature type="transmembrane region" description="Helical" evidence="1">
    <location>
        <begin position="70"/>
        <end position="91"/>
    </location>
</feature>
<keyword evidence="1" id="KW-0472">Membrane</keyword>
<proteinExistence type="predicted"/>
<feature type="transmembrane region" description="Helical" evidence="1">
    <location>
        <begin position="188"/>
        <end position="207"/>
    </location>
</feature>
<feature type="transmembrane region" description="Helical" evidence="1">
    <location>
        <begin position="27"/>
        <end position="50"/>
    </location>
</feature>
<evidence type="ECO:0000313" key="3">
    <source>
        <dbReference type="Proteomes" id="UP001339167"/>
    </source>
</evidence>
<feature type="transmembrane region" description="Helical" evidence="1">
    <location>
        <begin position="112"/>
        <end position="131"/>
    </location>
</feature>
<evidence type="ECO:0008006" key="4">
    <source>
        <dbReference type="Google" id="ProtNLM"/>
    </source>
</evidence>
<feature type="transmembrane region" description="Helical" evidence="1">
    <location>
        <begin position="151"/>
        <end position="176"/>
    </location>
</feature>
<reference evidence="2 3" key="1">
    <citation type="submission" date="2023-06" db="EMBL/GenBank/DDBJ databases">
        <title>Alkalimonas sp., MEB004 an alkaliphilic bacterium isolated from Lonar Lake, India.</title>
        <authorList>
            <person name="Joshi A."/>
            <person name="Thite S."/>
        </authorList>
    </citation>
    <scope>NUCLEOTIDE SEQUENCE [LARGE SCALE GENOMIC DNA]</scope>
    <source>
        <strain evidence="2 3">MEB004</strain>
    </source>
</reference>
<name>A0ABU7JKS8_9GAMM</name>
<gene>
    <name evidence="2" type="ORF">QWF21_17060</name>
</gene>
<dbReference type="Proteomes" id="UP001339167">
    <property type="component" value="Unassembled WGS sequence"/>
</dbReference>